<feature type="region of interest" description="Disordered" evidence="1">
    <location>
        <begin position="1"/>
        <end position="43"/>
    </location>
</feature>
<sequence length="69" mass="7394">MASEAPSWADQWGTGGIGAMEDEDSATKKEETEKPKGKGGFKAAEKFKLGVSKGLTWVKSKCQKKTSSK</sequence>
<proteinExistence type="predicted"/>
<accession>A0ABR2GEZ5</accession>
<protein>
    <submittedName>
        <fullName evidence="2">Uncharacterized protein</fullName>
    </submittedName>
</protein>
<gene>
    <name evidence="2" type="ORF">V6N12_050911</name>
</gene>
<dbReference type="Proteomes" id="UP001472677">
    <property type="component" value="Unassembled WGS sequence"/>
</dbReference>
<comment type="caution">
    <text evidence="2">The sequence shown here is derived from an EMBL/GenBank/DDBJ whole genome shotgun (WGS) entry which is preliminary data.</text>
</comment>
<dbReference type="EMBL" id="JBBPBM010000001">
    <property type="protein sequence ID" value="KAK8601066.1"/>
    <property type="molecule type" value="Genomic_DNA"/>
</dbReference>
<name>A0ABR2GEZ5_9ROSI</name>
<evidence type="ECO:0000256" key="1">
    <source>
        <dbReference type="SAM" id="MobiDB-lite"/>
    </source>
</evidence>
<evidence type="ECO:0000313" key="3">
    <source>
        <dbReference type="Proteomes" id="UP001472677"/>
    </source>
</evidence>
<organism evidence="2 3">
    <name type="scientific">Hibiscus sabdariffa</name>
    <name type="common">roselle</name>
    <dbReference type="NCBI Taxonomy" id="183260"/>
    <lineage>
        <taxon>Eukaryota</taxon>
        <taxon>Viridiplantae</taxon>
        <taxon>Streptophyta</taxon>
        <taxon>Embryophyta</taxon>
        <taxon>Tracheophyta</taxon>
        <taxon>Spermatophyta</taxon>
        <taxon>Magnoliopsida</taxon>
        <taxon>eudicotyledons</taxon>
        <taxon>Gunneridae</taxon>
        <taxon>Pentapetalae</taxon>
        <taxon>rosids</taxon>
        <taxon>malvids</taxon>
        <taxon>Malvales</taxon>
        <taxon>Malvaceae</taxon>
        <taxon>Malvoideae</taxon>
        <taxon>Hibiscus</taxon>
    </lineage>
</organism>
<keyword evidence="3" id="KW-1185">Reference proteome</keyword>
<reference evidence="2 3" key="1">
    <citation type="journal article" date="2024" name="G3 (Bethesda)">
        <title>Genome assembly of Hibiscus sabdariffa L. provides insights into metabolisms of medicinal natural products.</title>
        <authorList>
            <person name="Kim T."/>
        </authorList>
    </citation>
    <scope>NUCLEOTIDE SEQUENCE [LARGE SCALE GENOMIC DNA]</scope>
    <source>
        <strain evidence="2">TK-2024</strain>
        <tissue evidence="2">Old leaves</tissue>
    </source>
</reference>
<evidence type="ECO:0000313" key="2">
    <source>
        <dbReference type="EMBL" id="KAK8601066.1"/>
    </source>
</evidence>
<feature type="compositionally biased region" description="Basic and acidic residues" evidence="1">
    <location>
        <begin position="25"/>
        <end position="36"/>
    </location>
</feature>